<feature type="domain" description="CCHC-type" evidence="12">
    <location>
        <begin position="1595"/>
        <end position="1610"/>
    </location>
</feature>
<dbReference type="Pfam" id="PF00385">
    <property type="entry name" value="Chromo"/>
    <property type="match status" value="1"/>
</dbReference>
<name>A0A4S4LEW4_9AGAM</name>
<dbReference type="Gene3D" id="1.10.10.60">
    <property type="entry name" value="Homeodomain-like"/>
    <property type="match status" value="1"/>
</dbReference>
<dbReference type="GO" id="GO:0034728">
    <property type="term" value="P:nucleosome organization"/>
    <property type="evidence" value="ECO:0007669"/>
    <property type="project" value="TreeGrafter"/>
</dbReference>
<dbReference type="InterPro" id="IPR023780">
    <property type="entry name" value="Chromo_domain"/>
</dbReference>
<feature type="compositionally biased region" description="Low complexity" evidence="10">
    <location>
        <begin position="1442"/>
        <end position="1457"/>
    </location>
</feature>
<proteinExistence type="inferred from homology"/>
<dbReference type="Pfam" id="PF11708">
    <property type="entry name" value="Slu7"/>
    <property type="match status" value="1"/>
</dbReference>
<feature type="domain" description="Helicase ATP-binding" evidence="13">
    <location>
        <begin position="429"/>
        <end position="598"/>
    </location>
</feature>
<feature type="compositionally biased region" description="Acidic residues" evidence="10">
    <location>
        <begin position="1705"/>
        <end position="1715"/>
    </location>
</feature>
<keyword evidence="16" id="KW-1185">Reference proteome</keyword>
<dbReference type="SMART" id="SM00298">
    <property type="entry name" value="CHROMO"/>
    <property type="match status" value="2"/>
</dbReference>
<dbReference type="InterPro" id="IPR000330">
    <property type="entry name" value="SNF2_N"/>
</dbReference>
<dbReference type="InterPro" id="IPR001650">
    <property type="entry name" value="Helicase_C-like"/>
</dbReference>
<dbReference type="Gene3D" id="3.40.50.300">
    <property type="entry name" value="P-loop containing nucleotide triphosphate hydrolases"/>
    <property type="match status" value="1"/>
</dbReference>
<feature type="compositionally biased region" description="Basic and acidic residues" evidence="10">
    <location>
        <begin position="986"/>
        <end position="1006"/>
    </location>
</feature>
<evidence type="ECO:0000259" key="14">
    <source>
        <dbReference type="PROSITE" id="PS51194"/>
    </source>
</evidence>
<feature type="compositionally biased region" description="Acidic residues" evidence="10">
    <location>
        <begin position="91"/>
        <end position="104"/>
    </location>
</feature>
<evidence type="ECO:0000259" key="13">
    <source>
        <dbReference type="PROSITE" id="PS51192"/>
    </source>
</evidence>
<dbReference type="OrthoDB" id="5857104at2759"/>
<dbReference type="PROSITE" id="PS50013">
    <property type="entry name" value="CHROMO_2"/>
    <property type="match status" value="2"/>
</dbReference>
<keyword evidence="7" id="KW-0238">DNA-binding</keyword>
<feature type="compositionally biased region" description="Acidic residues" evidence="10">
    <location>
        <begin position="72"/>
        <end position="84"/>
    </location>
</feature>
<evidence type="ECO:0000256" key="5">
    <source>
        <dbReference type="ARBA" id="ARBA00022801"/>
    </source>
</evidence>
<dbReference type="InterPro" id="IPR001878">
    <property type="entry name" value="Znf_CCHC"/>
</dbReference>
<dbReference type="InterPro" id="IPR041150">
    <property type="entry name" value="Cdh1_DBD"/>
</dbReference>
<keyword evidence="9" id="KW-0862">Zinc</keyword>
<evidence type="ECO:0000256" key="6">
    <source>
        <dbReference type="ARBA" id="ARBA00022840"/>
    </source>
</evidence>
<gene>
    <name evidence="15" type="ORF">EW146_g9047</name>
</gene>
<feature type="domain" description="Chromo" evidence="11">
    <location>
        <begin position="228"/>
        <end position="300"/>
    </location>
</feature>
<dbReference type="InterPro" id="IPR016197">
    <property type="entry name" value="Chromo-like_dom_sf"/>
</dbReference>
<dbReference type="GO" id="GO:0008270">
    <property type="term" value="F:zinc ion binding"/>
    <property type="evidence" value="ECO:0007669"/>
    <property type="project" value="UniProtKB-KW"/>
</dbReference>
<dbReference type="InterPro" id="IPR000953">
    <property type="entry name" value="Chromo/chromo_shadow_dom"/>
</dbReference>
<dbReference type="SMART" id="SM00487">
    <property type="entry name" value="DEXDc"/>
    <property type="match status" value="1"/>
</dbReference>
<dbReference type="InterPro" id="IPR027417">
    <property type="entry name" value="P-loop_NTPase"/>
</dbReference>
<dbReference type="PANTHER" id="PTHR45623:SF14">
    <property type="entry name" value="CHROMODOMAIN-HELICASE-DNA-BINDING PROTEIN 1"/>
    <property type="match status" value="1"/>
</dbReference>
<dbReference type="Pfam" id="PF23588">
    <property type="entry name" value="HTH_CHD1_Hrp3"/>
    <property type="match status" value="1"/>
</dbReference>
<dbReference type="GO" id="GO:0005524">
    <property type="term" value="F:ATP binding"/>
    <property type="evidence" value="ECO:0007669"/>
    <property type="project" value="UniProtKB-KW"/>
</dbReference>
<protein>
    <recommendedName>
        <fullName evidence="17">Pre-mRNA-splicing factor SLU7</fullName>
    </recommendedName>
</protein>
<dbReference type="PROSITE" id="PS50158">
    <property type="entry name" value="ZF_CCHC"/>
    <property type="match status" value="1"/>
</dbReference>
<dbReference type="PANTHER" id="PTHR45623">
    <property type="entry name" value="CHROMODOMAIN-HELICASE-DNA-BINDING PROTEIN 3-RELATED-RELATED"/>
    <property type="match status" value="1"/>
</dbReference>
<dbReference type="InterPro" id="IPR038718">
    <property type="entry name" value="SNF2-like_sf"/>
</dbReference>
<feature type="region of interest" description="Disordered" evidence="10">
    <location>
        <begin position="1269"/>
        <end position="1343"/>
    </location>
</feature>
<evidence type="ECO:0000256" key="10">
    <source>
        <dbReference type="SAM" id="MobiDB-lite"/>
    </source>
</evidence>
<reference evidence="15 16" key="1">
    <citation type="submission" date="2019-02" db="EMBL/GenBank/DDBJ databases">
        <title>Genome sequencing of the rare red list fungi Bondarzewia mesenterica.</title>
        <authorList>
            <person name="Buettner E."/>
            <person name="Kellner H."/>
        </authorList>
    </citation>
    <scope>NUCLEOTIDE SEQUENCE [LARGE SCALE GENOMIC DNA]</scope>
    <source>
        <strain evidence="15 16">DSM 108281</strain>
    </source>
</reference>
<dbReference type="GO" id="GO:0003682">
    <property type="term" value="F:chromatin binding"/>
    <property type="evidence" value="ECO:0007669"/>
    <property type="project" value="TreeGrafter"/>
</dbReference>
<dbReference type="SMART" id="SM01176">
    <property type="entry name" value="DUF4208"/>
    <property type="match status" value="1"/>
</dbReference>
<dbReference type="Pfam" id="PF00271">
    <property type="entry name" value="Helicase_C"/>
    <property type="match status" value="1"/>
</dbReference>
<dbReference type="Proteomes" id="UP000310158">
    <property type="component" value="Unassembled WGS sequence"/>
</dbReference>
<feature type="region of interest" description="Disordered" evidence="10">
    <location>
        <begin position="986"/>
        <end position="1047"/>
    </location>
</feature>
<evidence type="ECO:0000256" key="8">
    <source>
        <dbReference type="ARBA" id="ARBA00023242"/>
    </source>
</evidence>
<dbReference type="InterPro" id="IPR014001">
    <property type="entry name" value="Helicase_ATP-bd"/>
</dbReference>
<evidence type="ECO:0000256" key="4">
    <source>
        <dbReference type="ARBA" id="ARBA00022741"/>
    </source>
</evidence>
<evidence type="ECO:0008006" key="17">
    <source>
        <dbReference type="Google" id="ProtNLM"/>
    </source>
</evidence>
<dbReference type="EMBL" id="SGPL01000712">
    <property type="protein sequence ID" value="THH08270.1"/>
    <property type="molecule type" value="Genomic_DNA"/>
</dbReference>
<evidence type="ECO:0000259" key="12">
    <source>
        <dbReference type="PROSITE" id="PS50158"/>
    </source>
</evidence>
<dbReference type="Pfam" id="PF13907">
    <property type="entry name" value="CHD1-like_C"/>
    <property type="match status" value="1"/>
</dbReference>
<feature type="region of interest" description="Disordered" evidence="10">
    <location>
        <begin position="1689"/>
        <end position="1723"/>
    </location>
</feature>
<evidence type="ECO:0000313" key="16">
    <source>
        <dbReference type="Proteomes" id="UP000310158"/>
    </source>
</evidence>
<comment type="caution">
    <text evidence="15">The sequence shown here is derived from an EMBL/GenBank/DDBJ whole genome shotgun (WGS) entry which is preliminary data.</text>
</comment>
<dbReference type="SUPFAM" id="SSF54160">
    <property type="entry name" value="Chromo domain-like"/>
    <property type="match status" value="2"/>
</dbReference>
<evidence type="ECO:0000256" key="2">
    <source>
        <dbReference type="ARBA" id="ARBA00007025"/>
    </source>
</evidence>
<comment type="similarity">
    <text evidence="2">Belongs to the SNF2/RAD54 helicase family.</text>
</comment>
<dbReference type="InterPro" id="IPR049730">
    <property type="entry name" value="SNF2/RAD54-like_C"/>
</dbReference>
<dbReference type="Pfam" id="PF18196">
    <property type="entry name" value="Cdh1_DBD_1"/>
    <property type="match status" value="1"/>
</dbReference>
<dbReference type="GO" id="GO:0005634">
    <property type="term" value="C:nucleus"/>
    <property type="evidence" value="ECO:0007669"/>
    <property type="project" value="UniProtKB-SubCell"/>
</dbReference>
<dbReference type="Gene3D" id="2.40.50.40">
    <property type="match status" value="2"/>
</dbReference>
<dbReference type="InterPro" id="IPR056302">
    <property type="entry name" value="CHD1-2/Hrp3_HTH"/>
</dbReference>
<evidence type="ECO:0000256" key="3">
    <source>
        <dbReference type="ARBA" id="ARBA00022737"/>
    </source>
</evidence>
<dbReference type="CDD" id="cd18793">
    <property type="entry name" value="SF2_C_SNF"/>
    <property type="match status" value="1"/>
</dbReference>
<comment type="subcellular location">
    <subcellularLocation>
        <location evidence="1">Nucleus</location>
    </subcellularLocation>
</comment>
<organism evidence="15 16">
    <name type="scientific">Bondarzewia mesenterica</name>
    <dbReference type="NCBI Taxonomy" id="1095465"/>
    <lineage>
        <taxon>Eukaryota</taxon>
        <taxon>Fungi</taxon>
        <taxon>Dikarya</taxon>
        <taxon>Basidiomycota</taxon>
        <taxon>Agaricomycotina</taxon>
        <taxon>Agaricomycetes</taxon>
        <taxon>Russulales</taxon>
        <taxon>Bondarzewiaceae</taxon>
        <taxon>Bondarzewia</taxon>
    </lineage>
</organism>
<dbReference type="Pfam" id="PF00176">
    <property type="entry name" value="SNF2-rel_dom"/>
    <property type="match status" value="1"/>
</dbReference>
<dbReference type="InterPro" id="IPR025260">
    <property type="entry name" value="CHD1-like_C"/>
</dbReference>
<feature type="domain" description="Chromo" evidence="11">
    <location>
        <begin position="327"/>
        <end position="388"/>
    </location>
</feature>
<feature type="region of interest" description="Disordered" evidence="10">
    <location>
        <begin position="1984"/>
        <end position="2022"/>
    </location>
</feature>
<dbReference type="PROSITE" id="PS51194">
    <property type="entry name" value="HELICASE_CTER"/>
    <property type="match status" value="1"/>
</dbReference>
<feature type="region of interest" description="Disordered" evidence="10">
    <location>
        <begin position="1429"/>
        <end position="1461"/>
    </location>
</feature>
<evidence type="ECO:0000313" key="15">
    <source>
        <dbReference type="EMBL" id="THH08270.1"/>
    </source>
</evidence>
<feature type="compositionally biased region" description="Acidic residues" evidence="10">
    <location>
        <begin position="130"/>
        <end position="152"/>
    </location>
</feature>
<keyword evidence="5" id="KW-0378">Hydrolase</keyword>
<feature type="compositionally biased region" description="Basic residues" evidence="10">
    <location>
        <begin position="155"/>
        <end position="167"/>
    </location>
</feature>
<keyword evidence="9" id="KW-0863">Zinc-finger</keyword>
<evidence type="ECO:0000256" key="9">
    <source>
        <dbReference type="PROSITE-ProRule" id="PRU00047"/>
    </source>
</evidence>
<dbReference type="GO" id="GO:0000785">
    <property type="term" value="C:chromatin"/>
    <property type="evidence" value="ECO:0007669"/>
    <property type="project" value="TreeGrafter"/>
</dbReference>
<dbReference type="GO" id="GO:0042393">
    <property type="term" value="F:histone binding"/>
    <property type="evidence" value="ECO:0007669"/>
    <property type="project" value="TreeGrafter"/>
</dbReference>
<keyword evidence="9" id="KW-0479">Metal-binding</keyword>
<feature type="compositionally biased region" description="Low complexity" evidence="10">
    <location>
        <begin position="1023"/>
        <end position="1039"/>
    </location>
</feature>
<keyword evidence="6" id="KW-0067">ATP-binding</keyword>
<feature type="domain" description="Helicase C-terminal" evidence="14">
    <location>
        <begin position="728"/>
        <end position="884"/>
    </location>
</feature>
<keyword evidence="3" id="KW-0677">Repeat</keyword>
<dbReference type="SMART" id="SM00490">
    <property type="entry name" value="HELICc"/>
    <property type="match status" value="1"/>
</dbReference>
<dbReference type="GO" id="GO:0003677">
    <property type="term" value="F:DNA binding"/>
    <property type="evidence" value="ECO:0007669"/>
    <property type="project" value="UniProtKB-KW"/>
</dbReference>
<evidence type="ECO:0000259" key="11">
    <source>
        <dbReference type="PROSITE" id="PS50013"/>
    </source>
</evidence>
<sequence length="2045" mass="231137">MATRVNQSGLHICRRDESNAHRPLFFLLSHHQRPSPVQSHLPSLAMLALNQLDNPSAHSPASLVPSYNNNGDDSDDNMQIDSDSDVPREDPDADADGDYVDDQEPALVSYVPAPSSSNTSRRPVIRDEDSGYEETPDDDDDDDDASYADEEYQSSKKKAVKKKKVPTKPKVVSRQPSSDSDSEYGARSKKKEKNRVPNYADDIEDFAQYDEPDPGYYIDTTAQLKEEDEIETVLSHSRDENRLDDPEDLWYDNIRFHIKWKNFSHLHNTDETYEFLKRFKGLKRVDNYIKAYRLYHARLTAPGLTSEERETLLLDKEREKEELETYKTVERIVAQRDTIDGQVEYFCKWTGLNYEHCTWEAQDEIRSIAKNELEAYRSREAEAKFPYKSAVYSKHQRPAFEKITEDPPYIVVTGGQLKDFQLTGLNWLAYLWTKGENGILADEMGLGKTVQTVAFLSYLFHQMHQYGPFLVIVPLSTITAWQSQFATWAPELNVITYIGTAAAREVIRSYEFGPTNKKLKLNVLLTTYELTLRDSKELGDIKWQVLAVDEAHRLKNSESQLYEALRSFSAASKLLITGTPLQNNVKELLSLMHFLMPEKFLLTNEFDLNDADHETKIKELHKQLESLMLRRLKRDVLTSLPTKSERILRVEMSALQTHFYKNILTKASDCIIRLGFVLEDDISNALAPAMELKKAANHPYLFDGAETKTDSVEETLKGLVMNSGKMVLLDKLLARLRSDGHRVLIFSQMVRMLDILSDYLSLRNYPHQRLDGMVSSDARKKSIAHFNSPGSPDFVFLLSTRAGGLGINLETADTVIIFDSDWNPQNDLQAMARAHRIGQKSHVSVYRFVSKDTMEEDVLERAKKKMVLEYAIINQMDTSQAHLSGKANIKELPKPDNLSKDELTAVLKYGAQKMFDKDDTQQNKKLDEMDLDDILNRAEDHETIAESGDGGTSLGGEGFLAQFAAVSDVKNDMSWEDIIPLEERQRVEREEDQRKAEELAAQEVRDRKRSHAPVSYEGMDIDQPTSAPAAKKAKTQAPTRKSASQKAMELKERDVRVLIRSMQRWGDIRQRYDVIVEESKLKDKNKGMILDVADDIVELCINAVEENETQKRTRIAAGETLTTAQKSKAVLVAYRNVGNINAETVVSRTRDLRVLYDHLNPISVNTNDLYNWSIPIENIRPTLNWSGRWGPQDDAMLLVGAYLYGFGNWETMAKDPKLHLDGKFFLEEGKKGEDAASKPIPNAIHLVRRGDYLLGILRDHDEKLRSYESSLRTKGHIKSVSPPPIASSSHSGSLKRRAESEAVASVDDGSSRKRKRRPTPTFTDSESSDECPSMDEAATKEELRPVKKQLKQLKLSGGDMPRDDKVAILKESLAAIGRRIEMVLDNKQAAGENRERWRRHLWTFVTLFWPKKVKAAKLEEIHAKMVMKEATDAGTSKKPRTGSSKANGGLSASASSSMKTNGKSYRCLVKPPTATNTALCQLITVVTFSESLEQTMASSSAIGKLSREEFRRQKDLDAARKAGTAPAAVDEEGKAINPHIPQYISQAPWYLDTGAPSLSHQRRWTEDRTSAKLDNWYDRNIKTGTVAKKFRKGACENCGAMGHAKRECTERPRKKGAKYSNKDIRADEFLQEAATGYDAKRDRWNGYDPAEHKKIYTEYEAVEAERQRLREEEIDNQTTTDLAAVRKVAKAGKGEGKEGDADFGSSDEEDADEDKYADAADAVGQKMDTKTRITVRNLRIREDTAKYLINLDPSSAYYDPKTRSMRDNPLLSIPPEEALFAGENYLRQSGEAPDVQELQLFAWQAAARGNDVHLNANPTQGQLLHKEYKYGGGEYLEKAPKELLQGQTEEYIEYSRTGQIIHGKERAKARSKYPEDVLVNNHTGVWGSWYDLNTGIWGYSCCHSSIHVSYCTGEAGKQANAASSAQNLLASSSTAAPPADNLPKSLVEEHLEKSEGGKKDKGKAFGKKLGDIDVASEQDRMVEAISEERKRKSRGDDVDDRFSKKSKGDERDSKKFDVTKDELESYRMNRRMTEDPMANYVDTDL</sequence>
<dbReference type="Gene3D" id="3.40.50.10810">
    <property type="entry name" value="Tandem AAA-ATPase domain"/>
    <property type="match status" value="1"/>
</dbReference>
<evidence type="ECO:0000256" key="1">
    <source>
        <dbReference type="ARBA" id="ARBA00004123"/>
    </source>
</evidence>
<dbReference type="CDD" id="cd18659">
    <property type="entry name" value="CD2_tandem"/>
    <property type="match status" value="1"/>
</dbReference>
<accession>A0A4S4LEW4</accession>
<dbReference type="Gene3D" id="6.10.140.1440">
    <property type="match status" value="1"/>
</dbReference>
<dbReference type="PROSITE" id="PS51192">
    <property type="entry name" value="HELICASE_ATP_BIND_1"/>
    <property type="match status" value="1"/>
</dbReference>
<dbReference type="GO" id="GO:0140658">
    <property type="term" value="F:ATP-dependent chromatin remodeler activity"/>
    <property type="evidence" value="ECO:0007669"/>
    <property type="project" value="TreeGrafter"/>
</dbReference>
<feature type="region of interest" description="Disordered" evidence="10">
    <location>
        <begin position="57"/>
        <end position="199"/>
    </location>
</feature>
<dbReference type="GO" id="GO:0016887">
    <property type="term" value="F:ATP hydrolysis activity"/>
    <property type="evidence" value="ECO:0007669"/>
    <property type="project" value="TreeGrafter"/>
</dbReference>
<evidence type="ECO:0000256" key="7">
    <source>
        <dbReference type="ARBA" id="ARBA00023125"/>
    </source>
</evidence>
<dbReference type="SUPFAM" id="SSF52540">
    <property type="entry name" value="P-loop containing nucleoside triphosphate hydrolases"/>
    <property type="match status" value="2"/>
</dbReference>
<keyword evidence="4" id="KW-0547">Nucleotide-binding</keyword>
<keyword evidence="8" id="KW-0539">Nucleus</keyword>
<dbReference type="InterPro" id="IPR021715">
    <property type="entry name" value="Slu7_dom"/>
</dbReference>